<dbReference type="GO" id="GO:0045300">
    <property type="term" value="F:stearoyl-[ACP] desaturase activity"/>
    <property type="evidence" value="ECO:0007669"/>
    <property type="project" value="InterPro"/>
</dbReference>
<reference evidence="12 13" key="1">
    <citation type="submission" date="2012-02" db="EMBL/GenBank/DDBJ databases">
        <title>Complete sequence of chromosome of Singulisphaera acidiphila DSM 18658.</title>
        <authorList>
            <consortium name="US DOE Joint Genome Institute (JGI-PGF)"/>
            <person name="Lucas S."/>
            <person name="Copeland A."/>
            <person name="Lapidus A."/>
            <person name="Glavina del Rio T."/>
            <person name="Dalin E."/>
            <person name="Tice H."/>
            <person name="Bruce D."/>
            <person name="Goodwin L."/>
            <person name="Pitluck S."/>
            <person name="Peters L."/>
            <person name="Ovchinnikova G."/>
            <person name="Chertkov O."/>
            <person name="Kyrpides N."/>
            <person name="Mavromatis K."/>
            <person name="Ivanova N."/>
            <person name="Brettin T."/>
            <person name="Detter J.C."/>
            <person name="Han C."/>
            <person name="Larimer F."/>
            <person name="Land M."/>
            <person name="Hauser L."/>
            <person name="Markowitz V."/>
            <person name="Cheng J.-F."/>
            <person name="Hugenholtz P."/>
            <person name="Woyke T."/>
            <person name="Wu D."/>
            <person name="Tindall B."/>
            <person name="Pomrenke H."/>
            <person name="Brambilla E."/>
            <person name="Klenk H.-P."/>
            <person name="Eisen J.A."/>
        </authorList>
    </citation>
    <scope>NUCLEOTIDE SEQUENCE [LARGE SCALE GENOMIC DNA]</scope>
    <source>
        <strain evidence="13">ATCC BAA-1392 / DSM 18658 / VKM B-2454 / MOB10</strain>
    </source>
</reference>
<feature type="binding site" evidence="11">
    <location>
        <position position="200"/>
    </location>
    <ligand>
        <name>Fe cation</name>
        <dbReference type="ChEBI" id="CHEBI:24875"/>
        <label>1</label>
    </ligand>
</feature>
<evidence type="ECO:0000256" key="4">
    <source>
        <dbReference type="ARBA" id="ARBA00022516"/>
    </source>
</evidence>
<evidence type="ECO:0000313" key="12">
    <source>
        <dbReference type="EMBL" id="AGA27858.1"/>
    </source>
</evidence>
<evidence type="ECO:0000256" key="10">
    <source>
        <dbReference type="ARBA" id="ARBA00023160"/>
    </source>
</evidence>
<keyword evidence="10" id="KW-0275">Fatty acid biosynthesis</keyword>
<dbReference type="CDD" id="cd01050">
    <property type="entry name" value="Acyl_ACP_Desat"/>
    <property type="match status" value="1"/>
</dbReference>
<dbReference type="InterPro" id="IPR009078">
    <property type="entry name" value="Ferritin-like_SF"/>
</dbReference>
<feature type="binding site" evidence="11">
    <location>
        <position position="114"/>
    </location>
    <ligand>
        <name>Fe cation</name>
        <dbReference type="ChEBI" id="CHEBI:24875"/>
        <label>2</label>
    </ligand>
</feature>
<name>L0DGD0_SINAD</name>
<dbReference type="STRING" id="886293.Sinac_3608"/>
<evidence type="ECO:0000256" key="7">
    <source>
        <dbReference type="ARBA" id="ARBA00023002"/>
    </source>
</evidence>
<comment type="subunit">
    <text evidence="3">Homodimer.</text>
</comment>
<dbReference type="AlphaFoldDB" id="L0DGD0"/>
<evidence type="ECO:0000256" key="6">
    <source>
        <dbReference type="ARBA" id="ARBA00022832"/>
    </source>
</evidence>
<feature type="binding site" evidence="11">
    <location>
        <position position="117"/>
    </location>
    <ligand>
        <name>Fe cation</name>
        <dbReference type="ChEBI" id="CHEBI:24875"/>
        <label>1</label>
    </ligand>
</feature>
<evidence type="ECO:0000256" key="2">
    <source>
        <dbReference type="ARBA" id="ARBA00008749"/>
    </source>
</evidence>
<dbReference type="eggNOG" id="COG0208">
    <property type="taxonomic scope" value="Bacteria"/>
</dbReference>
<keyword evidence="6" id="KW-0276">Fatty acid metabolism</keyword>
<feature type="binding site" evidence="11">
    <location>
        <position position="78"/>
    </location>
    <ligand>
        <name>Fe cation</name>
        <dbReference type="ChEBI" id="CHEBI:24875"/>
        <label>1</label>
    </ligand>
</feature>
<feature type="binding site" evidence="11">
    <location>
        <position position="200"/>
    </location>
    <ligand>
        <name>Fe cation</name>
        <dbReference type="ChEBI" id="CHEBI:24875"/>
        <label>2</label>
    </ligand>
</feature>
<protein>
    <submittedName>
        <fullName evidence="12">Fatty acid desaturase</fullName>
    </submittedName>
</protein>
<dbReference type="Proteomes" id="UP000010798">
    <property type="component" value="Chromosome"/>
</dbReference>
<proteinExistence type="inferred from homology"/>
<dbReference type="SUPFAM" id="SSF47240">
    <property type="entry name" value="Ferritin-like"/>
    <property type="match status" value="1"/>
</dbReference>
<organism evidence="12 13">
    <name type="scientific">Singulisphaera acidiphila (strain ATCC BAA-1392 / DSM 18658 / VKM B-2454 / MOB10)</name>
    <dbReference type="NCBI Taxonomy" id="886293"/>
    <lineage>
        <taxon>Bacteria</taxon>
        <taxon>Pseudomonadati</taxon>
        <taxon>Planctomycetota</taxon>
        <taxon>Planctomycetia</taxon>
        <taxon>Isosphaerales</taxon>
        <taxon>Isosphaeraceae</taxon>
        <taxon>Singulisphaera</taxon>
    </lineage>
</organism>
<dbReference type="Gene3D" id="1.10.620.20">
    <property type="entry name" value="Ribonucleotide Reductase, subunit A"/>
    <property type="match status" value="1"/>
</dbReference>
<accession>L0DGD0</accession>
<keyword evidence="5 11" id="KW-0479">Metal-binding</keyword>
<dbReference type="GO" id="GO:0046872">
    <property type="term" value="F:metal ion binding"/>
    <property type="evidence" value="ECO:0007669"/>
    <property type="project" value="UniProtKB-KW"/>
</dbReference>
<evidence type="ECO:0000256" key="11">
    <source>
        <dbReference type="PIRSR" id="PIRSR000346-1"/>
    </source>
</evidence>
<evidence type="ECO:0000256" key="8">
    <source>
        <dbReference type="ARBA" id="ARBA00023004"/>
    </source>
</evidence>
<feature type="binding site" evidence="11">
    <location>
        <position position="203"/>
    </location>
    <ligand>
        <name>Fe cation</name>
        <dbReference type="ChEBI" id="CHEBI:24875"/>
        <label>2</label>
    </ligand>
</feature>
<evidence type="ECO:0000256" key="5">
    <source>
        <dbReference type="ARBA" id="ARBA00022723"/>
    </source>
</evidence>
<dbReference type="KEGG" id="saci:Sinac_3608"/>
<dbReference type="HOGENOM" id="CLU_034505_0_0_0"/>
<feature type="binding site" evidence="11">
    <location>
        <position position="167"/>
    </location>
    <ligand>
        <name>Fe cation</name>
        <dbReference type="ChEBI" id="CHEBI:24875"/>
        <label>2</label>
    </ligand>
</feature>
<comment type="cofactor">
    <cofactor evidence="1">
        <name>Fe(2+)</name>
        <dbReference type="ChEBI" id="CHEBI:29033"/>
    </cofactor>
</comment>
<keyword evidence="13" id="KW-1185">Reference proteome</keyword>
<evidence type="ECO:0000256" key="1">
    <source>
        <dbReference type="ARBA" id="ARBA00001954"/>
    </source>
</evidence>
<sequence>MRATNGRRSGMDVIESLQGFVGENLSLLAPVDQAWQPTDFLPDLRSKDWVEQLAAFRQSAERLSDELLVVLVGNMVTEEALPNYTLPLSRIARDDTGTADEPWAKWLRGWTAEENRHGDLLNAYLRLTGRVNMRAVERTIHHLLKNGFNPRSKDDGYSGLIYAAFQERATRITHMNVGKLAAAQGDEKLSKICRRIAGDEARHETFYTRVVGEIMERDPEGGTLAYRAVLKGLIAMPGRLMGDGKDPDLYDHFATVTQRVGAYTVRDYAQIIEHLNQSWGVTHRSLTGQAARAQDYLCRQPERYEHAADGIAERINQAPPTPYTWIDGRTT</sequence>
<gene>
    <name evidence="12" type="ordered locus">Sinac_3608</name>
</gene>
<evidence type="ECO:0000256" key="3">
    <source>
        <dbReference type="ARBA" id="ARBA00011738"/>
    </source>
</evidence>
<dbReference type="GO" id="GO:0006633">
    <property type="term" value="P:fatty acid biosynthetic process"/>
    <property type="evidence" value="ECO:0007669"/>
    <property type="project" value="UniProtKB-KW"/>
</dbReference>
<evidence type="ECO:0000256" key="9">
    <source>
        <dbReference type="ARBA" id="ARBA00023098"/>
    </source>
</evidence>
<dbReference type="EMBL" id="CP003364">
    <property type="protein sequence ID" value="AGA27858.1"/>
    <property type="molecule type" value="Genomic_DNA"/>
</dbReference>
<keyword evidence="8 11" id="KW-0408">Iron</keyword>
<dbReference type="InterPro" id="IPR005067">
    <property type="entry name" value="Fatty_acid_desaturase-2"/>
</dbReference>
<keyword evidence="9" id="KW-0443">Lipid metabolism</keyword>
<keyword evidence="7" id="KW-0560">Oxidoreductase</keyword>
<dbReference type="PIRSF" id="PIRSF000346">
    <property type="entry name" value="Dlt9_acylACP_des"/>
    <property type="match status" value="1"/>
</dbReference>
<dbReference type="PANTHER" id="PTHR31155">
    <property type="entry name" value="ACYL- ACYL-CARRIER-PROTEIN DESATURASE-RELATED"/>
    <property type="match status" value="1"/>
</dbReference>
<evidence type="ECO:0000313" key="13">
    <source>
        <dbReference type="Proteomes" id="UP000010798"/>
    </source>
</evidence>
<comment type="cofactor">
    <cofactor evidence="11">
        <name>Fe cation</name>
        <dbReference type="ChEBI" id="CHEBI:24875"/>
    </cofactor>
    <text evidence="11">Binds 2 iron ions per subunit.</text>
</comment>
<feature type="binding site" evidence="11">
    <location>
        <position position="114"/>
    </location>
    <ligand>
        <name>Fe cation</name>
        <dbReference type="ChEBI" id="CHEBI:24875"/>
        <label>1</label>
    </ligand>
</feature>
<keyword evidence="4" id="KW-0444">Lipid biosynthesis</keyword>
<dbReference type="Pfam" id="PF03405">
    <property type="entry name" value="FA_desaturase_2"/>
    <property type="match status" value="1"/>
</dbReference>
<comment type="similarity">
    <text evidence="2">Belongs to the fatty acid desaturase type 2 family.</text>
</comment>
<dbReference type="InterPro" id="IPR012348">
    <property type="entry name" value="RNR-like"/>
</dbReference>
<dbReference type="PANTHER" id="PTHR31155:SF9">
    <property type="entry name" value="STEAROYL-[ACYL-CARRIER-PROTEIN] 9-DESATURASE 7, CHLOROPLASTIC"/>
    <property type="match status" value="1"/>
</dbReference>